<feature type="transmembrane region" description="Helical" evidence="8">
    <location>
        <begin position="350"/>
        <end position="372"/>
    </location>
</feature>
<dbReference type="SUPFAM" id="SSF111352">
    <property type="entry name" value="Ammonium transporter"/>
    <property type="match status" value="1"/>
</dbReference>
<proteinExistence type="inferred from homology"/>
<organism evidence="10 11">
    <name type="scientific">Penstemon davidsonii</name>
    <dbReference type="NCBI Taxonomy" id="160366"/>
    <lineage>
        <taxon>Eukaryota</taxon>
        <taxon>Viridiplantae</taxon>
        <taxon>Streptophyta</taxon>
        <taxon>Embryophyta</taxon>
        <taxon>Tracheophyta</taxon>
        <taxon>Spermatophyta</taxon>
        <taxon>Magnoliopsida</taxon>
        <taxon>eudicotyledons</taxon>
        <taxon>Gunneridae</taxon>
        <taxon>Pentapetalae</taxon>
        <taxon>asterids</taxon>
        <taxon>lamiids</taxon>
        <taxon>Lamiales</taxon>
        <taxon>Plantaginaceae</taxon>
        <taxon>Cheloneae</taxon>
        <taxon>Penstemon</taxon>
    </lineage>
</organism>
<evidence type="ECO:0000259" key="9">
    <source>
        <dbReference type="Pfam" id="PF00909"/>
    </source>
</evidence>
<comment type="subcellular location">
    <subcellularLocation>
        <location evidence="8">Cell membrane</location>
        <topology evidence="8">Multi-pass membrane protein</topology>
    </subcellularLocation>
    <subcellularLocation>
        <location evidence="1">Membrane</location>
        <topology evidence="1">Multi-pass membrane protein</topology>
    </subcellularLocation>
</comment>
<evidence type="ECO:0000256" key="8">
    <source>
        <dbReference type="RuleBase" id="RU362002"/>
    </source>
</evidence>
<reference evidence="10 11" key="1">
    <citation type="journal article" date="2023" name="bioRxiv">
        <title>Genome report: Whole genome sequence and annotation of Penstemon davidsonii.</title>
        <authorList>
            <person name="Ostevik K.L."/>
            <person name="Alabady M."/>
            <person name="Zhang M."/>
            <person name="Rausher M.D."/>
        </authorList>
    </citation>
    <scope>NUCLEOTIDE SEQUENCE [LARGE SCALE GENOMIC DNA]</scope>
    <source>
        <strain evidence="10">DNT005</strain>
        <tissue evidence="10">Whole leaf</tissue>
    </source>
</reference>
<name>A0ABR0D3L1_9LAMI</name>
<evidence type="ECO:0000256" key="5">
    <source>
        <dbReference type="ARBA" id="ARBA00022989"/>
    </source>
</evidence>
<evidence type="ECO:0000256" key="7">
    <source>
        <dbReference type="ARBA" id="ARBA00023177"/>
    </source>
</evidence>
<comment type="caution">
    <text evidence="10">The sequence shown here is derived from an EMBL/GenBank/DDBJ whole genome shotgun (WGS) entry which is preliminary data.</text>
</comment>
<gene>
    <name evidence="10" type="ORF">RD792_011001</name>
</gene>
<feature type="transmembrane region" description="Helical" evidence="8">
    <location>
        <begin position="26"/>
        <end position="48"/>
    </location>
</feature>
<sequence>MSSNLSGAYGEHLPAVPEWLNKGDNAWQMIAATLVGLQSMPGLVILYASIVKKKWAVNSAFMALYAFAAVLICWVLLCYRLAFGDELLPFWGKGAPALGQRYLTSRANIPASTHYYSNGTVETRMNEPFYPMATLVYFQFTFAAITTILLAGSVLGRMNIKAWMAFVPLWLTFCYTVGAFSIWGGGFLYHWGVIDYSGGYVIHLASGISGFTAAYWVGPRLKVDRDRYLPNNILLMLAGAGLLWMGWSGFNGGAPYSANLVSSIAILNTNVSAATSLLMWTSLDVFYFGKPSVIGAVQGMICGLACITPGAGVVQSWAAIVYGVLAGSIPWYSMMILHKKSTLLQEVDDTLAVFYTHAVAGILGGLLTGLFAEPSLCRMILPVTNTRGAFYGGGMLFVKQLVAALFIIGWNFVATTVILLLIRIFIPLRMPDEQLAIGDDAVHGEEAYALWGDGEKYDSARHDWHAEEMASAGVFNGARGVTIDL</sequence>
<keyword evidence="6 8" id="KW-0472">Membrane</keyword>
<feature type="transmembrane region" description="Helical" evidence="8">
    <location>
        <begin position="292"/>
        <end position="311"/>
    </location>
</feature>
<comment type="similarity">
    <text evidence="2 8">Belongs to the ammonia transporter channel (TC 1.A.11.2) family.</text>
</comment>
<dbReference type="EMBL" id="JAYDYQ010002534">
    <property type="protein sequence ID" value="KAK4483797.1"/>
    <property type="molecule type" value="Genomic_DNA"/>
</dbReference>
<evidence type="ECO:0000256" key="3">
    <source>
        <dbReference type="ARBA" id="ARBA00022448"/>
    </source>
</evidence>
<feature type="transmembrane region" description="Helical" evidence="8">
    <location>
        <begin position="401"/>
        <end position="426"/>
    </location>
</feature>
<accession>A0ABR0D3L1</accession>
<feature type="transmembrane region" description="Helical" evidence="8">
    <location>
        <begin position="317"/>
        <end position="338"/>
    </location>
</feature>
<keyword evidence="3 8" id="KW-0813">Transport</keyword>
<dbReference type="Pfam" id="PF00909">
    <property type="entry name" value="Ammonium_transp"/>
    <property type="match status" value="1"/>
</dbReference>
<evidence type="ECO:0000313" key="11">
    <source>
        <dbReference type="Proteomes" id="UP001291926"/>
    </source>
</evidence>
<feature type="transmembrane region" description="Helical" evidence="8">
    <location>
        <begin position="60"/>
        <end position="82"/>
    </location>
</feature>
<dbReference type="PRINTS" id="PR00342">
    <property type="entry name" value="RHESUSRHD"/>
</dbReference>
<keyword evidence="4 8" id="KW-0812">Transmembrane</keyword>
<keyword evidence="7 8" id="KW-0924">Ammonia transport</keyword>
<evidence type="ECO:0000256" key="4">
    <source>
        <dbReference type="ARBA" id="ARBA00022692"/>
    </source>
</evidence>
<dbReference type="NCBIfam" id="TIGR00836">
    <property type="entry name" value="amt"/>
    <property type="match status" value="1"/>
</dbReference>
<keyword evidence="11" id="KW-1185">Reference proteome</keyword>
<protein>
    <recommendedName>
        <fullName evidence="8">Ammonium transporter</fullName>
    </recommendedName>
</protein>
<evidence type="ECO:0000313" key="10">
    <source>
        <dbReference type="EMBL" id="KAK4483797.1"/>
    </source>
</evidence>
<evidence type="ECO:0000256" key="1">
    <source>
        <dbReference type="ARBA" id="ARBA00004141"/>
    </source>
</evidence>
<dbReference type="PROSITE" id="PS01219">
    <property type="entry name" value="AMMONIUM_TRANSP"/>
    <property type="match status" value="1"/>
</dbReference>
<dbReference type="InterPro" id="IPR024041">
    <property type="entry name" value="NH4_transpt_AmtB-like_dom"/>
</dbReference>
<dbReference type="InterPro" id="IPR018047">
    <property type="entry name" value="Ammonium_transpt_CS"/>
</dbReference>
<evidence type="ECO:0000256" key="2">
    <source>
        <dbReference type="ARBA" id="ARBA00005887"/>
    </source>
</evidence>
<dbReference type="InterPro" id="IPR029020">
    <property type="entry name" value="Ammonium/urea_transptr"/>
</dbReference>
<feature type="transmembrane region" description="Helical" evidence="8">
    <location>
        <begin position="197"/>
        <end position="217"/>
    </location>
</feature>
<feature type="transmembrane region" description="Helical" evidence="8">
    <location>
        <begin position="135"/>
        <end position="155"/>
    </location>
</feature>
<dbReference type="PANTHER" id="PTHR43029:SF38">
    <property type="entry name" value="AMMONIUM TRANSPORTER 2"/>
    <property type="match status" value="1"/>
</dbReference>
<keyword evidence="5 8" id="KW-1133">Transmembrane helix</keyword>
<dbReference type="Proteomes" id="UP001291926">
    <property type="component" value="Unassembled WGS sequence"/>
</dbReference>
<evidence type="ECO:0000256" key="6">
    <source>
        <dbReference type="ARBA" id="ARBA00023136"/>
    </source>
</evidence>
<feature type="transmembrane region" description="Helical" evidence="8">
    <location>
        <begin position="229"/>
        <end position="250"/>
    </location>
</feature>
<feature type="domain" description="Ammonium transporter AmtB-like" evidence="9">
    <location>
        <begin position="26"/>
        <end position="448"/>
    </location>
</feature>
<dbReference type="InterPro" id="IPR002229">
    <property type="entry name" value="RhesusRHD"/>
</dbReference>
<dbReference type="InterPro" id="IPR001905">
    <property type="entry name" value="Ammonium_transpt"/>
</dbReference>
<feature type="transmembrane region" description="Helical" evidence="8">
    <location>
        <begin position="256"/>
        <end position="280"/>
    </location>
</feature>
<dbReference type="Gene3D" id="1.10.3430.10">
    <property type="entry name" value="Ammonium transporter AmtB like domains"/>
    <property type="match status" value="1"/>
</dbReference>
<feature type="transmembrane region" description="Helical" evidence="8">
    <location>
        <begin position="167"/>
        <end position="191"/>
    </location>
</feature>
<dbReference type="PANTHER" id="PTHR43029">
    <property type="entry name" value="AMMONIUM TRANSPORTER MEP2"/>
    <property type="match status" value="1"/>
</dbReference>